<evidence type="ECO:0000256" key="1">
    <source>
        <dbReference type="RuleBase" id="RU365079"/>
    </source>
</evidence>
<comment type="caution">
    <text evidence="5">The sequence shown here is derived from an EMBL/GenBank/DDBJ whole genome shotgun (WGS) entry which is preliminary data.</text>
</comment>
<comment type="subunit">
    <text evidence="1">Component of the TIM23 complex.</text>
</comment>
<evidence type="ECO:0000259" key="4">
    <source>
        <dbReference type="PROSITE" id="PS50969"/>
    </source>
</evidence>
<name>A0A3D8SSU1_9HELO</name>
<reference evidence="5 6" key="1">
    <citation type="journal article" date="2018" name="IMA Fungus">
        <title>IMA Genome-F 9: Draft genome sequence of Annulohypoxylon stygium, Aspergillus mulundensis, Berkeleyomyces basicola (syn. Thielaviopsis basicola), Ceratocystis smalleyi, two Cercospora beticola strains, Coleophoma cylindrospora, Fusarium fracticaudum, Phialophora cf. hyalina, and Morchella septimelata.</title>
        <authorList>
            <person name="Wingfield B.D."/>
            <person name="Bills G.F."/>
            <person name="Dong Y."/>
            <person name="Huang W."/>
            <person name="Nel W.J."/>
            <person name="Swalarsk-Parry B.S."/>
            <person name="Vaghefi N."/>
            <person name="Wilken P.M."/>
            <person name="An Z."/>
            <person name="de Beer Z.W."/>
            <person name="De Vos L."/>
            <person name="Chen L."/>
            <person name="Duong T.A."/>
            <person name="Gao Y."/>
            <person name="Hammerbacher A."/>
            <person name="Kikkert J.R."/>
            <person name="Li Y."/>
            <person name="Li H."/>
            <person name="Li K."/>
            <person name="Li Q."/>
            <person name="Liu X."/>
            <person name="Ma X."/>
            <person name="Naidoo K."/>
            <person name="Pethybridge S.J."/>
            <person name="Sun J."/>
            <person name="Steenkamp E.T."/>
            <person name="van der Nest M.A."/>
            <person name="van Wyk S."/>
            <person name="Wingfield M.J."/>
            <person name="Xiong C."/>
            <person name="Yue Q."/>
            <person name="Zhang X."/>
        </authorList>
    </citation>
    <scope>NUCLEOTIDE SEQUENCE [LARGE SCALE GENOMIC DNA]</scope>
    <source>
        <strain evidence="5 6">BP6252</strain>
    </source>
</reference>
<evidence type="ECO:0000313" key="6">
    <source>
        <dbReference type="Proteomes" id="UP000256645"/>
    </source>
</evidence>
<dbReference type="AlphaFoldDB" id="A0A3D8SSU1"/>
<feature type="region of interest" description="Disordered" evidence="3">
    <location>
        <begin position="121"/>
        <end position="178"/>
    </location>
</feature>
<dbReference type="GO" id="GO:0015031">
    <property type="term" value="P:protein transport"/>
    <property type="evidence" value="ECO:0007669"/>
    <property type="project" value="UniProtKB-KW"/>
</dbReference>
<keyword evidence="1" id="KW-0813">Transport</keyword>
<proteinExistence type="inferred from homology"/>
<dbReference type="OrthoDB" id="1711508at2759"/>
<evidence type="ECO:0000256" key="2">
    <source>
        <dbReference type="SAM" id="Coils"/>
    </source>
</evidence>
<protein>
    <recommendedName>
        <fullName evidence="1">Mitochondrial import inner membrane translocase subunit TIM50</fullName>
    </recommendedName>
</protein>
<dbReference type="SMART" id="SM00577">
    <property type="entry name" value="CPDc"/>
    <property type="match status" value="1"/>
</dbReference>
<dbReference type="InterPro" id="IPR023214">
    <property type="entry name" value="HAD_sf"/>
</dbReference>
<dbReference type="InterPro" id="IPR036412">
    <property type="entry name" value="HAD-like_sf"/>
</dbReference>
<keyword evidence="1" id="KW-0809">Transit peptide</keyword>
<keyword evidence="1" id="KW-0653">Protein transport</keyword>
<dbReference type="InterPro" id="IPR004274">
    <property type="entry name" value="FCP1_dom"/>
</dbReference>
<dbReference type="PANTHER" id="PTHR12210">
    <property type="entry name" value="DULLARD PROTEIN PHOSPHATASE"/>
    <property type="match status" value="1"/>
</dbReference>
<dbReference type="Gene3D" id="3.40.50.1000">
    <property type="entry name" value="HAD superfamily/HAD-like"/>
    <property type="match status" value="1"/>
</dbReference>
<dbReference type="Pfam" id="PF03031">
    <property type="entry name" value="NIF"/>
    <property type="match status" value="1"/>
</dbReference>
<comment type="similarity">
    <text evidence="1">Belongs to the TIM50 family.</text>
</comment>
<dbReference type="InterPro" id="IPR050365">
    <property type="entry name" value="TIM50"/>
</dbReference>
<feature type="coiled-coil region" evidence="2">
    <location>
        <begin position="65"/>
        <end position="100"/>
    </location>
</feature>
<dbReference type="SUPFAM" id="SSF56784">
    <property type="entry name" value="HAD-like"/>
    <property type="match status" value="1"/>
</dbReference>
<sequence length="377" mass="42016">MEATIPQNPFPKPRSKKKAIAAAQHTFTMSQATASSVNEKGHILNGGAPVFTPASIATTSTSSEVAKLEASVQRLSKTKRKAIAKAYRAAEKEMKAAEEAGLAQPALDLTAVEEMITKSTTTELPIRKVPGKKKKKDPKNAPQKSTTKEQVAWNGRRGERKVPPSEQSGGVPEPTPAYLSAATRAPEPSINPRYIMVIIDLNGTILHRPSRNPTKFIERPNARRFLKYCVDTFTVVIWSSAREENVESMCKAFLTGELKDRVLACWGRDKFDLTPADYNARVQCYKRLTKLWNHEDIMRSHPNFQSGGRWDQTNTVLIDDSMEKARSEPFNLVQLPEFSGNENEPGNILPQVHDYINWLSCHNDVSSCIKAKPFKAQ</sequence>
<evidence type="ECO:0000313" key="5">
    <source>
        <dbReference type="EMBL" id="RDW89376.1"/>
    </source>
</evidence>
<dbReference type="Proteomes" id="UP000256645">
    <property type="component" value="Unassembled WGS sequence"/>
</dbReference>
<comment type="subcellular location">
    <subcellularLocation>
        <location evidence="1">Mitochondrion inner membrane</location>
        <topology evidence="1">Single-pass membrane protein</topology>
    </subcellularLocation>
</comment>
<keyword evidence="1" id="KW-0496">Mitochondrion</keyword>
<dbReference type="EMBL" id="PDLM01000001">
    <property type="protein sequence ID" value="RDW89376.1"/>
    <property type="molecule type" value="Genomic_DNA"/>
</dbReference>
<comment type="function">
    <text evidence="1">Essential component of the TIM23 complex, a complex that mediates the translocation of transit peptide-containing proteins across the mitochondrial inner membrane.</text>
</comment>
<dbReference type="PROSITE" id="PS50969">
    <property type="entry name" value="FCP1"/>
    <property type="match status" value="1"/>
</dbReference>
<accession>A0A3D8SSU1</accession>
<gene>
    <name evidence="5" type="ORF">BP6252_01408</name>
</gene>
<dbReference type="GO" id="GO:0005744">
    <property type="term" value="C:TIM23 mitochondrial import inner membrane translocase complex"/>
    <property type="evidence" value="ECO:0007669"/>
    <property type="project" value="UniProtKB-UniRule"/>
</dbReference>
<keyword evidence="6" id="KW-1185">Reference proteome</keyword>
<organism evidence="5 6">
    <name type="scientific">Coleophoma cylindrospora</name>
    <dbReference type="NCBI Taxonomy" id="1849047"/>
    <lineage>
        <taxon>Eukaryota</taxon>
        <taxon>Fungi</taxon>
        <taxon>Dikarya</taxon>
        <taxon>Ascomycota</taxon>
        <taxon>Pezizomycotina</taxon>
        <taxon>Leotiomycetes</taxon>
        <taxon>Helotiales</taxon>
        <taxon>Dermateaceae</taxon>
        <taxon>Coleophoma</taxon>
    </lineage>
</organism>
<evidence type="ECO:0000256" key="3">
    <source>
        <dbReference type="SAM" id="MobiDB-lite"/>
    </source>
</evidence>
<dbReference type="STRING" id="1849047.A0A3D8SSU1"/>
<keyword evidence="2" id="KW-0175">Coiled coil</keyword>
<feature type="domain" description="FCP1 homology" evidence="4">
    <location>
        <begin position="190"/>
        <end position="359"/>
    </location>
</feature>
<keyword evidence="1" id="KW-0811">Translocation</keyword>